<dbReference type="PANTHER" id="PTHR31286:SF167">
    <property type="entry name" value="OS09G0268800 PROTEIN"/>
    <property type="match status" value="1"/>
</dbReference>
<dbReference type="InterPro" id="IPR001878">
    <property type="entry name" value="Znf_CCHC"/>
</dbReference>
<evidence type="ECO:0000259" key="3">
    <source>
        <dbReference type="PROSITE" id="PS50158"/>
    </source>
</evidence>
<organism evidence="4 5">
    <name type="scientific">Lithocarpus litseifolius</name>
    <dbReference type="NCBI Taxonomy" id="425828"/>
    <lineage>
        <taxon>Eukaryota</taxon>
        <taxon>Viridiplantae</taxon>
        <taxon>Streptophyta</taxon>
        <taxon>Embryophyta</taxon>
        <taxon>Tracheophyta</taxon>
        <taxon>Spermatophyta</taxon>
        <taxon>Magnoliopsida</taxon>
        <taxon>eudicotyledons</taxon>
        <taxon>Gunneridae</taxon>
        <taxon>Pentapetalae</taxon>
        <taxon>rosids</taxon>
        <taxon>fabids</taxon>
        <taxon>Fagales</taxon>
        <taxon>Fagaceae</taxon>
        <taxon>Lithocarpus</taxon>
    </lineage>
</organism>
<keyword evidence="1" id="KW-0479">Metal-binding</keyword>
<keyword evidence="1" id="KW-0862">Zinc</keyword>
<gene>
    <name evidence="4" type="ORF">SO802_010367</name>
</gene>
<dbReference type="InterPro" id="IPR040256">
    <property type="entry name" value="At4g02000-like"/>
</dbReference>
<name>A0AAW2DE23_9ROSI</name>
<dbReference type="Proteomes" id="UP001459277">
    <property type="component" value="Unassembled WGS sequence"/>
</dbReference>
<dbReference type="InterPro" id="IPR025836">
    <property type="entry name" value="Zn_knuckle_CX2CX4HX4C"/>
</dbReference>
<feature type="region of interest" description="Disordered" evidence="2">
    <location>
        <begin position="287"/>
        <end position="360"/>
    </location>
</feature>
<sequence length="360" mass="41326">MADELEEIWKKLTITEEEDEGISLGNDSTHAVQELGKNCLLMQILTQRSINIEALRKTMRMIWKSNKGVLILDVEEDLFLVDFGDKRDKLRWRCGAKRYKLIWSPFWVQIFNLPLKSRTRETGWRIGCNLGEVMDVDVPEKGVHWGRCLRVRIKINVTKKLARGKKIKFGDNDHRWVFFKYERSPNFCYVCDKLGHGEKECKDGVSPKGSESTGAYQYGAWLRGEPSKRTPNNLEHHHSNASDHPLPELRHTNESQGRKEYPHVRDEVHGTHMTDVVGEKAEIDVTVTPPKPLTGQVEPRQAEKQALSSEPKVPESYVTSSNLKKHIVNLGKPLSTDLGATEGLVKEKAQRRKETREKKK</sequence>
<feature type="region of interest" description="Disordered" evidence="2">
    <location>
        <begin position="223"/>
        <end position="261"/>
    </location>
</feature>
<dbReference type="PANTHER" id="PTHR31286">
    <property type="entry name" value="GLYCINE-RICH CELL WALL STRUCTURAL PROTEIN 1.8-LIKE"/>
    <property type="match status" value="1"/>
</dbReference>
<evidence type="ECO:0000313" key="5">
    <source>
        <dbReference type="Proteomes" id="UP001459277"/>
    </source>
</evidence>
<dbReference type="Pfam" id="PF14392">
    <property type="entry name" value="zf-CCHC_4"/>
    <property type="match status" value="1"/>
</dbReference>
<accession>A0AAW2DE23</accession>
<evidence type="ECO:0000313" key="4">
    <source>
        <dbReference type="EMBL" id="KAL0008865.1"/>
    </source>
</evidence>
<dbReference type="EMBL" id="JAZDWU010000003">
    <property type="protein sequence ID" value="KAL0008865.1"/>
    <property type="molecule type" value="Genomic_DNA"/>
</dbReference>
<dbReference type="AlphaFoldDB" id="A0AAW2DE23"/>
<evidence type="ECO:0000256" key="1">
    <source>
        <dbReference type="PROSITE-ProRule" id="PRU00047"/>
    </source>
</evidence>
<keyword evidence="1" id="KW-0863">Zinc-finger</keyword>
<dbReference type="GO" id="GO:0003676">
    <property type="term" value="F:nucleic acid binding"/>
    <property type="evidence" value="ECO:0007669"/>
    <property type="project" value="InterPro"/>
</dbReference>
<keyword evidence="5" id="KW-1185">Reference proteome</keyword>
<feature type="compositionally biased region" description="Basic and acidic residues" evidence="2">
    <location>
        <begin position="344"/>
        <end position="360"/>
    </location>
</feature>
<feature type="compositionally biased region" description="Basic and acidic residues" evidence="2">
    <location>
        <begin position="234"/>
        <end position="261"/>
    </location>
</feature>
<feature type="domain" description="CCHC-type" evidence="3">
    <location>
        <begin position="188"/>
        <end position="203"/>
    </location>
</feature>
<protein>
    <recommendedName>
        <fullName evidence="3">CCHC-type domain-containing protein</fullName>
    </recommendedName>
</protein>
<reference evidence="4 5" key="1">
    <citation type="submission" date="2024-01" db="EMBL/GenBank/DDBJ databases">
        <title>A telomere-to-telomere, gap-free genome of sweet tea (Lithocarpus litseifolius).</title>
        <authorList>
            <person name="Zhou J."/>
        </authorList>
    </citation>
    <scope>NUCLEOTIDE SEQUENCE [LARGE SCALE GENOMIC DNA]</scope>
    <source>
        <strain evidence="4">Zhou-2022a</strain>
        <tissue evidence="4">Leaf</tissue>
    </source>
</reference>
<dbReference type="PROSITE" id="PS50158">
    <property type="entry name" value="ZF_CCHC"/>
    <property type="match status" value="1"/>
</dbReference>
<evidence type="ECO:0000256" key="2">
    <source>
        <dbReference type="SAM" id="MobiDB-lite"/>
    </source>
</evidence>
<proteinExistence type="predicted"/>
<comment type="caution">
    <text evidence="4">The sequence shown here is derived from an EMBL/GenBank/DDBJ whole genome shotgun (WGS) entry which is preliminary data.</text>
</comment>
<dbReference type="GO" id="GO:0008270">
    <property type="term" value="F:zinc ion binding"/>
    <property type="evidence" value="ECO:0007669"/>
    <property type="project" value="UniProtKB-KW"/>
</dbReference>